<dbReference type="STRING" id="479431.Namu_1061"/>
<dbReference type="Pfam" id="PF13845">
    <property type="entry name" value="Septum_form"/>
    <property type="match status" value="1"/>
</dbReference>
<evidence type="ECO:0000259" key="1">
    <source>
        <dbReference type="Pfam" id="PF13845"/>
    </source>
</evidence>
<dbReference type="AlphaFoldDB" id="C8XBK7"/>
<sequence>MALALHRRTVRRVGSAIGYAIGAGTTAVCLTGCSWFSGSDADAPKPVEISVLDVQPGQCFTAQQEVQAEIATLGSIPCDTPHQQESYAIVDYQPPTGVTGDAFPGDADLKSYADANCAQQFEQYVGISYLDSSLFFTYLVPSARGWEQNDDRSIVCFITTTGAELTSSAKASKQ</sequence>
<gene>
    <name evidence="2" type="ordered locus">Namu_1061</name>
</gene>
<dbReference type="InterPro" id="IPR026004">
    <property type="entry name" value="Septum_form"/>
</dbReference>
<accession>C8XBK7</accession>
<name>C8XBK7_NAKMY</name>
<keyword evidence="3" id="KW-1185">Reference proteome</keyword>
<proteinExistence type="predicted"/>
<dbReference type="EMBL" id="CP001737">
    <property type="protein sequence ID" value="ACV77469.1"/>
    <property type="molecule type" value="Genomic_DNA"/>
</dbReference>
<dbReference type="eggNOG" id="ENOG5033A46">
    <property type="taxonomic scope" value="Bacteria"/>
</dbReference>
<reference evidence="2 3" key="2">
    <citation type="journal article" date="2010" name="Stand. Genomic Sci.">
        <title>Complete genome sequence of Nakamurella multipartita type strain (Y-104).</title>
        <authorList>
            <person name="Tice H."/>
            <person name="Mayilraj S."/>
            <person name="Sims D."/>
            <person name="Lapidus A."/>
            <person name="Nolan M."/>
            <person name="Lucas S."/>
            <person name="Glavina Del Rio T."/>
            <person name="Copeland A."/>
            <person name="Cheng J.F."/>
            <person name="Meincke L."/>
            <person name="Bruce D."/>
            <person name="Goodwin L."/>
            <person name="Pitluck S."/>
            <person name="Ivanova N."/>
            <person name="Mavromatis K."/>
            <person name="Ovchinnikova G."/>
            <person name="Pati A."/>
            <person name="Chen A."/>
            <person name="Palaniappan K."/>
            <person name="Land M."/>
            <person name="Hauser L."/>
            <person name="Chang Y.J."/>
            <person name="Jeffries C.D."/>
            <person name="Detter J.C."/>
            <person name="Brettin T."/>
            <person name="Rohde M."/>
            <person name="Goker M."/>
            <person name="Bristow J."/>
            <person name="Eisen J.A."/>
            <person name="Markowitz V."/>
            <person name="Hugenholtz P."/>
            <person name="Kyrpides N.C."/>
            <person name="Klenk H.P."/>
            <person name="Chen F."/>
        </authorList>
    </citation>
    <scope>NUCLEOTIDE SEQUENCE [LARGE SCALE GENOMIC DNA]</scope>
    <source>
        <strain evidence="3">ATCC 700099 / DSM 44233 / CIP 104796 / JCM 9543 / NBRC 105858 / Y-104</strain>
    </source>
</reference>
<dbReference type="KEGG" id="nml:Namu_1061"/>
<organism evidence="2 3">
    <name type="scientific">Nakamurella multipartita (strain ATCC 700099 / DSM 44233 / CIP 104796 / JCM 9543 / NBRC 105858 / Y-104)</name>
    <name type="common">Microsphaera multipartita</name>
    <dbReference type="NCBI Taxonomy" id="479431"/>
    <lineage>
        <taxon>Bacteria</taxon>
        <taxon>Bacillati</taxon>
        <taxon>Actinomycetota</taxon>
        <taxon>Actinomycetes</taxon>
        <taxon>Nakamurellales</taxon>
        <taxon>Nakamurellaceae</taxon>
        <taxon>Nakamurella</taxon>
    </lineage>
</organism>
<evidence type="ECO:0000313" key="3">
    <source>
        <dbReference type="Proteomes" id="UP000002218"/>
    </source>
</evidence>
<dbReference type="OrthoDB" id="3628931at2"/>
<evidence type="ECO:0000313" key="2">
    <source>
        <dbReference type="EMBL" id="ACV77469.1"/>
    </source>
</evidence>
<protein>
    <recommendedName>
        <fullName evidence="1">Septum formation-related domain-containing protein</fullName>
    </recommendedName>
</protein>
<dbReference type="InParanoid" id="C8XBK7"/>
<reference evidence="3" key="1">
    <citation type="submission" date="2009-09" db="EMBL/GenBank/DDBJ databases">
        <title>The complete genome of Nakamurella multipartita DSM 44233.</title>
        <authorList>
            <consortium name="US DOE Joint Genome Institute (JGI-PGF)"/>
            <person name="Lucas S."/>
            <person name="Copeland A."/>
            <person name="Lapidus A."/>
            <person name="Glavina del Rio T."/>
            <person name="Dalin E."/>
            <person name="Tice H."/>
            <person name="Bruce D."/>
            <person name="Goodwin L."/>
            <person name="Pitluck S."/>
            <person name="Kyrpides N."/>
            <person name="Mavromatis K."/>
            <person name="Ivanova N."/>
            <person name="Ovchinnikova G."/>
            <person name="Sims D."/>
            <person name="Meincke L."/>
            <person name="Brettin T."/>
            <person name="Detter J.C."/>
            <person name="Han C."/>
            <person name="Larimer F."/>
            <person name="Land M."/>
            <person name="Hauser L."/>
            <person name="Markowitz V."/>
            <person name="Cheng J.-F."/>
            <person name="Hugenholtz P."/>
            <person name="Woyke T."/>
            <person name="Wu D."/>
            <person name="Klenk H.-P."/>
            <person name="Eisen J.A."/>
        </authorList>
    </citation>
    <scope>NUCLEOTIDE SEQUENCE [LARGE SCALE GENOMIC DNA]</scope>
    <source>
        <strain evidence="3">ATCC 700099 / DSM 44233 / CIP 104796 / JCM 9543 / NBRC 105858 / Y-104</strain>
    </source>
</reference>
<dbReference type="RefSeq" id="WP_015746383.1">
    <property type="nucleotide sequence ID" value="NC_013235.1"/>
</dbReference>
<dbReference type="Proteomes" id="UP000002218">
    <property type="component" value="Chromosome"/>
</dbReference>
<feature type="domain" description="Septum formation-related" evidence="1">
    <location>
        <begin position="56"/>
        <end position="164"/>
    </location>
</feature>
<dbReference type="HOGENOM" id="CLU_070743_2_0_11"/>